<dbReference type="EMBL" id="ACLA01000013">
    <property type="protein sequence ID" value="EEQ48681.1"/>
    <property type="molecule type" value="Genomic_DNA"/>
</dbReference>
<dbReference type="RefSeq" id="WP_006689697.1">
    <property type="nucleotide sequence ID" value="NZ_GG694006.1"/>
</dbReference>
<name>C4V369_9FIRM</name>
<reference evidence="1 2" key="1">
    <citation type="submission" date="2009-04" db="EMBL/GenBank/DDBJ databases">
        <authorList>
            <person name="Qin X."/>
            <person name="Bachman B."/>
            <person name="Battles P."/>
            <person name="Bell A."/>
            <person name="Bess C."/>
            <person name="Bickham C."/>
            <person name="Chaboub L."/>
            <person name="Chen D."/>
            <person name="Coyle M."/>
            <person name="Deiros D.R."/>
            <person name="Dinh H."/>
            <person name="Forbes L."/>
            <person name="Fowler G."/>
            <person name="Francisco L."/>
            <person name="Fu Q."/>
            <person name="Gubbala S."/>
            <person name="Hale W."/>
            <person name="Han Y."/>
            <person name="Hemphill L."/>
            <person name="Highlander S.K."/>
            <person name="Hirani K."/>
            <person name="Hogues M."/>
            <person name="Jackson L."/>
            <person name="Jakkamsetti A."/>
            <person name="Javaid M."/>
            <person name="Jiang H."/>
            <person name="Korchina V."/>
            <person name="Kovar C."/>
            <person name="Lara F."/>
            <person name="Lee S."/>
            <person name="Mata R."/>
            <person name="Mathew T."/>
            <person name="Moen C."/>
            <person name="Morales K."/>
            <person name="Munidasa M."/>
            <person name="Nazareth L."/>
            <person name="Ngo R."/>
            <person name="Nguyen L."/>
            <person name="Okwuonu G."/>
            <person name="Ongeri F."/>
            <person name="Patil S."/>
            <person name="Petrosino J."/>
            <person name="Pham C."/>
            <person name="Pham P."/>
            <person name="Pu L.-L."/>
            <person name="Puazo M."/>
            <person name="Raj R."/>
            <person name="Reid J."/>
            <person name="Rouhana J."/>
            <person name="Saada N."/>
            <person name="Shang Y."/>
            <person name="Simmons D."/>
            <person name="Thornton R."/>
            <person name="Warren J."/>
            <person name="Weissenberger G."/>
            <person name="Zhang J."/>
            <person name="Zhang L."/>
            <person name="Zhou C."/>
            <person name="Zhu D."/>
            <person name="Muzny D."/>
            <person name="Worley K."/>
            <person name="Gibbs R."/>
        </authorList>
    </citation>
    <scope>NUCLEOTIDE SEQUENCE [LARGE SCALE GENOMIC DNA]</scope>
    <source>
        <strain evidence="1 2">ATCC 43531</strain>
    </source>
</reference>
<dbReference type="AlphaFoldDB" id="C4V369"/>
<organism evidence="1 2">
    <name type="scientific">Selenomonas flueggei ATCC 43531</name>
    <dbReference type="NCBI Taxonomy" id="638302"/>
    <lineage>
        <taxon>Bacteria</taxon>
        <taxon>Bacillati</taxon>
        <taxon>Bacillota</taxon>
        <taxon>Negativicutes</taxon>
        <taxon>Selenomonadales</taxon>
        <taxon>Selenomonadaceae</taxon>
        <taxon>Selenomonas</taxon>
    </lineage>
</organism>
<dbReference type="Proteomes" id="UP000005309">
    <property type="component" value="Unassembled WGS sequence"/>
</dbReference>
<sequence>MRKFDSELRRALTKRLPNRLDYVVSYRIEGAVELREITTGHDRVVIIIDCETDAKTIVPILDALVRFIKKDNYFWLSYYSVFLWRDEIFSPLSPLRVSASRLGRHFEKIDAYGNASGSWENFKEIYKSHKNVGQAILITTARKVTQLREMRTIGANNLLLLYPKDDESENKGTIAGVPCIAY</sequence>
<dbReference type="GeneID" id="32476690"/>
<gene>
    <name evidence="1" type="ORF">HMPREF0908_0963</name>
</gene>
<proteinExistence type="predicted"/>
<dbReference type="HOGENOM" id="CLU_1481033_0_0_9"/>
<comment type="caution">
    <text evidence="1">The sequence shown here is derived from an EMBL/GenBank/DDBJ whole genome shotgun (WGS) entry which is preliminary data.</text>
</comment>
<accession>C4V369</accession>
<evidence type="ECO:0000313" key="1">
    <source>
        <dbReference type="EMBL" id="EEQ48681.1"/>
    </source>
</evidence>
<dbReference type="OrthoDB" id="3034518at2"/>
<protein>
    <submittedName>
        <fullName evidence="1">Uncharacterized protein</fullName>
    </submittedName>
</protein>
<keyword evidence="2" id="KW-1185">Reference proteome</keyword>
<dbReference type="eggNOG" id="ENOG50346WP">
    <property type="taxonomic scope" value="Bacteria"/>
</dbReference>
<evidence type="ECO:0000313" key="2">
    <source>
        <dbReference type="Proteomes" id="UP000005309"/>
    </source>
</evidence>